<dbReference type="EMBL" id="OMOI01000001">
    <property type="protein sequence ID" value="SPF75926.1"/>
    <property type="molecule type" value="Genomic_DNA"/>
</dbReference>
<evidence type="ECO:0000313" key="1">
    <source>
        <dbReference type="EMBL" id="SPF75926.1"/>
    </source>
</evidence>
<dbReference type="PROSITE" id="PS51257">
    <property type="entry name" value="PROKAR_LIPOPROTEIN"/>
    <property type="match status" value="1"/>
</dbReference>
<proteinExistence type="predicted"/>
<evidence type="ECO:0000313" key="2">
    <source>
        <dbReference type="Proteomes" id="UP000244911"/>
    </source>
</evidence>
<dbReference type="Proteomes" id="UP000244911">
    <property type="component" value="Unassembled WGS sequence"/>
</dbReference>
<name>A0A2R8AIR6_9RHOB</name>
<protein>
    <recommendedName>
        <fullName evidence="3">D-galactarate dehydratase</fullName>
    </recommendedName>
</protein>
<reference evidence="1 2" key="1">
    <citation type="submission" date="2018-03" db="EMBL/GenBank/DDBJ databases">
        <authorList>
            <person name="Keele B.F."/>
        </authorList>
    </citation>
    <scope>NUCLEOTIDE SEQUENCE [LARGE SCALE GENOMIC DNA]</scope>
    <source>
        <strain evidence="1 2">CECT 8811</strain>
    </source>
</reference>
<evidence type="ECO:0008006" key="3">
    <source>
        <dbReference type="Google" id="ProtNLM"/>
    </source>
</evidence>
<organism evidence="1 2">
    <name type="scientific">Aliiroseovarius pelagivivens</name>
    <dbReference type="NCBI Taxonomy" id="1639690"/>
    <lineage>
        <taxon>Bacteria</taxon>
        <taxon>Pseudomonadati</taxon>
        <taxon>Pseudomonadota</taxon>
        <taxon>Alphaproteobacteria</taxon>
        <taxon>Rhodobacterales</taxon>
        <taxon>Paracoccaceae</taxon>
        <taxon>Aliiroseovarius</taxon>
    </lineage>
</organism>
<dbReference type="AlphaFoldDB" id="A0A2R8AIR6"/>
<dbReference type="RefSeq" id="WP_108855982.1">
    <property type="nucleotide sequence ID" value="NZ_OMOI01000001.1"/>
</dbReference>
<sequence>MKQIILITASCLAVTGCAGVDVNNLWPSPPHLRQAPAGPIVNPDAPPADATTVDEFDTASEGDKMAALSSTPTPAGALGTTVANLGDPTIPGFWVETPLVTSETDGRVQSKATGRTVKVTLKPTSTGGSRISISALQLLDLDLSGLHELVVFGS</sequence>
<gene>
    <name evidence="1" type="ORF">ALP8811_00921</name>
</gene>
<accession>A0A2R8AIR6</accession>
<keyword evidence="2" id="KW-1185">Reference proteome</keyword>
<dbReference type="OrthoDB" id="7871639at2"/>